<dbReference type="SMART" id="SM00233">
    <property type="entry name" value="PH"/>
    <property type="match status" value="1"/>
</dbReference>
<dbReference type="EMBL" id="JBJQOH010000003">
    <property type="protein sequence ID" value="KAL3692873.1"/>
    <property type="molecule type" value="Genomic_DNA"/>
</dbReference>
<dbReference type="Proteomes" id="UP001633002">
    <property type="component" value="Unassembled WGS sequence"/>
</dbReference>
<name>A0ABD3HN92_9MARC</name>
<dbReference type="InterPro" id="IPR011993">
    <property type="entry name" value="PH-like_dom_sf"/>
</dbReference>
<protein>
    <recommendedName>
        <fullName evidence="2">PH domain-containing protein</fullName>
    </recommendedName>
</protein>
<evidence type="ECO:0000259" key="2">
    <source>
        <dbReference type="SMART" id="SM00233"/>
    </source>
</evidence>
<accession>A0ABD3HN92</accession>
<dbReference type="PANTHER" id="PTHR34837">
    <property type="entry name" value="OS05G0595500 PROTEIN"/>
    <property type="match status" value="1"/>
</dbReference>
<keyword evidence="4" id="KW-1185">Reference proteome</keyword>
<reference evidence="3 4" key="1">
    <citation type="submission" date="2024-09" db="EMBL/GenBank/DDBJ databases">
        <title>Chromosome-scale assembly of Riccia sorocarpa.</title>
        <authorList>
            <person name="Paukszto L."/>
        </authorList>
    </citation>
    <scope>NUCLEOTIDE SEQUENCE [LARGE SCALE GENOMIC DNA]</scope>
    <source>
        <strain evidence="3">LP-2024</strain>
        <tissue evidence="3">Aerial parts of the thallus</tissue>
    </source>
</reference>
<evidence type="ECO:0000313" key="3">
    <source>
        <dbReference type="EMBL" id="KAL3692873.1"/>
    </source>
</evidence>
<dbReference type="SUPFAM" id="SSF50729">
    <property type="entry name" value="PH domain-like"/>
    <property type="match status" value="1"/>
</dbReference>
<keyword evidence="1" id="KW-0175">Coiled coil</keyword>
<comment type="caution">
    <text evidence="3">The sequence shown here is derived from an EMBL/GenBank/DDBJ whole genome shotgun (WGS) entry which is preliminary data.</text>
</comment>
<feature type="domain" description="PH" evidence="2">
    <location>
        <begin position="269"/>
        <end position="386"/>
    </location>
</feature>
<feature type="coiled-coil region" evidence="1">
    <location>
        <begin position="224"/>
        <end position="251"/>
    </location>
</feature>
<sequence>MLRGFFRGYFPKSVTLSSWREALSPSEWLLTPAFLIYAGVGIVMSGMVDPLHDGVKAEVESEGDGSSSDRDVKPLPEASLYEDDQASTVLKWSAEKVKSWFQENVPFDPDRMQEFLHTFENEGIDGLGLLTLQRCHRACSAMSESEWLLLKASRRRLLTHGEKGGGTPLNKITVEEVLGAMTPPSTPPSIKTNGHFGGIKDNHSHDHGLFGSPRKWSIPGLRWGQAKDDQLESLKEEVQSLRGEIVGAEERETTLQAQLNHLDEMLRTCELSDYIHTRTRWTALPGEPPILDDTDVDDWMLRFLVLRGSSLCFYLRATDLRPQGTILLNEIVEAGPIPRNMHHKGDRRWSAFHITTCHGLRLECSSTSKVLIDSWLTSIGSKHVKIERRKSEDPHRPLSEAWLKVLPLDSDDFNQESDLFGEKTPEDEK</sequence>
<dbReference type="PANTHER" id="PTHR34837:SF2">
    <property type="entry name" value="OS05G0595500 PROTEIN"/>
    <property type="match status" value="1"/>
</dbReference>
<gene>
    <name evidence="3" type="ORF">R1sor_006524</name>
</gene>
<evidence type="ECO:0000256" key="1">
    <source>
        <dbReference type="SAM" id="Coils"/>
    </source>
</evidence>
<proteinExistence type="predicted"/>
<dbReference type="AlphaFoldDB" id="A0ABD3HN92"/>
<dbReference type="InterPro" id="IPR001849">
    <property type="entry name" value="PH_domain"/>
</dbReference>
<evidence type="ECO:0000313" key="4">
    <source>
        <dbReference type="Proteomes" id="UP001633002"/>
    </source>
</evidence>
<organism evidence="3 4">
    <name type="scientific">Riccia sorocarpa</name>
    <dbReference type="NCBI Taxonomy" id="122646"/>
    <lineage>
        <taxon>Eukaryota</taxon>
        <taxon>Viridiplantae</taxon>
        <taxon>Streptophyta</taxon>
        <taxon>Embryophyta</taxon>
        <taxon>Marchantiophyta</taxon>
        <taxon>Marchantiopsida</taxon>
        <taxon>Marchantiidae</taxon>
        <taxon>Marchantiales</taxon>
        <taxon>Ricciaceae</taxon>
        <taxon>Riccia</taxon>
    </lineage>
</organism>
<dbReference type="Gene3D" id="2.30.29.30">
    <property type="entry name" value="Pleckstrin-homology domain (PH domain)/Phosphotyrosine-binding domain (PTB)"/>
    <property type="match status" value="1"/>
</dbReference>